<dbReference type="PANTHER" id="PTHR35271:SF1">
    <property type="entry name" value="ABC TRANSPORTER, SUBSTRATE-BINDING LIPOPROTEIN"/>
    <property type="match status" value="1"/>
</dbReference>
<name>F2JM23_CELLD</name>
<dbReference type="eggNOG" id="COG2984">
    <property type="taxonomic scope" value="Bacteria"/>
</dbReference>
<dbReference type="Gene3D" id="3.40.50.2300">
    <property type="match status" value="2"/>
</dbReference>
<feature type="chain" id="PRO_5003279065" evidence="1">
    <location>
        <begin position="27"/>
        <end position="334"/>
    </location>
</feature>
<dbReference type="PANTHER" id="PTHR35271">
    <property type="entry name" value="ABC TRANSPORTER, SUBSTRATE-BINDING LIPOPROTEIN-RELATED"/>
    <property type="match status" value="1"/>
</dbReference>
<dbReference type="KEGG" id="cle:Clole_4130"/>
<dbReference type="SUPFAM" id="SSF53822">
    <property type="entry name" value="Periplasmic binding protein-like I"/>
    <property type="match status" value="1"/>
</dbReference>
<gene>
    <name evidence="2" type="ordered locus">Clole_4130</name>
</gene>
<evidence type="ECO:0000313" key="2">
    <source>
        <dbReference type="EMBL" id="ADZ85803.1"/>
    </source>
</evidence>
<reference evidence="2 3" key="1">
    <citation type="journal article" date="2011" name="J. Bacteriol.">
        <title>Complete genome sequence of the cellulose-degrading bacterium Cellulosilyticum lentocellum.</title>
        <authorList>
            <consortium name="US DOE Joint Genome Institute"/>
            <person name="Miller D.A."/>
            <person name="Suen G."/>
            <person name="Bruce D."/>
            <person name="Copeland A."/>
            <person name="Cheng J.F."/>
            <person name="Detter C."/>
            <person name="Goodwin L.A."/>
            <person name="Han C.S."/>
            <person name="Hauser L.J."/>
            <person name="Land M.L."/>
            <person name="Lapidus A."/>
            <person name="Lucas S."/>
            <person name="Meincke L."/>
            <person name="Pitluck S."/>
            <person name="Tapia R."/>
            <person name="Teshima H."/>
            <person name="Woyke T."/>
            <person name="Fox B.G."/>
            <person name="Angert E.R."/>
            <person name="Currie C.R."/>
        </authorList>
    </citation>
    <scope>NUCLEOTIDE SEQUENCE [LARGE SCALE GENOMIC DNA]</scope>
    <source>
        <strain evidence="3">ATCC 49066 / DSM 5427 / NCIMB 11756 / RHM5</strain>
    </source>
</reference>
<accession>F2JM23</accession>
<dbReference type="EMBL" id="CP002582">
    <property type="protein sequence ID" value="ADZ85803.1"/>
    <property type="molecule type" value="Genomic_DNA"/>
</dbReference>
<dbReference type="PROSITE" id="PS51257">
    <property type="entry name" value="PROKAR_LIPOPROTEIN"/>
    <property type="match status" value="1"/>
</dbReference>
<proteinExistence type="predicted"/>
<dbReference type="CDD" id="cd06325">
    <property type="entry name" value="PBP1_ABC_unchar_transporter"/>
    <property type="match status" value="1"/>
</dbReference>
<dbReference type="RefSeq" id="WP_013659074.1">
    <property type="nucleotide sequence ID" value="NC_015275.1"/>
</dbReference>
<dbReference type="STRING" id="642492.Clole_4130"/>
<dbReference type="Pfam" id="PF04392">
    <property type="entry name" value="ABC_sub_bind"/>
    <property type="match status" value="1"/>
</dbReference>
<evidence type="ECO:0000256" key="1">
    <source>
        <dbReference type="SAM" id="SignalP"/>
    </source>
</evidence>
<dbReference type="AlphaFoldDB" id="F2JM23"/>
<keyword evidence="1" id="KW-0732">Signal</keyword>
<sequence>MKKLTKVLSLMMVTTLSLMGVGCQSAATDSGQTASTGDAQNYKIGVIQLVEHAALDAAYKGFVDGLKEAGFEDGKNITIDYQNAQGDQSNCQTIANKLINDQNNLILAIATPAAQAVANTTKDIPILVTAVTDPAAAKLVASNEAPGGNVSGTSDLTPVKEQIGLITQLVPSVKKVGLLYCSSEANSKFQIEIAKKELEALGLEGVEATVSNSNEIQQVTQSLVGKVEAIYIPTDNMLAAGMATVAQVTTPSKLPVVVGEEGMVTNGGTATYGINYYNLGKLTAAQAVAILKDGKKPAEMPIEYASECTLVVNEEALKAMGIELPQELSDQLVK</sequence>
<dbReference type="InterPro" id="IPR007487">
    <property type="entry name" value="ABC_transpt-TYRBP-like"/>
</dbReference>
<keyword evidence="3" id="KW-1185">Reference proteome</keyword>
<organism evidence="2 3">
    <name type="scientific">Cellulosilyticum lentocellum (strain ATCC 49066 / DSM 5427 / NCIMB 11756 / RHM5)</name>
    <name type="common">Clostridium lentocellum</name>
    <dbReference type="NCBI Taxonomy" id="642492"/>
    <lineage>
        <taxon>Bacteria</taxon>
        <taxon>Bacillati</taxon>
        <taxon>Bacillota</taxon>
        <taxon>Clostridia</taxon>
        <taxon>Lachnospirales</taxon>
        <taxon>Cellulosilyticaceae</taxon>
        <taxon>Cellulosilyticum</taxon>
    </lineage>
</organism>
<dbReference type="InterPro" id="IPR028082">
    <property type="entry name" value="Peripla_BP_I"/>
</dbReference>
<feature type="signal peptide" evidence="1">
    <location>
        <begin position="1"/>
        <end position="26"/>
    </location>
</feature>
<dbReference type="HOGENOM" id="CLU_058196_1_0_9"/>
<protein>
    <submittedName>
        <fullName evidence="2">ABC transporter substrate binding protein</fullName>
    </submittedName>
</protein>
<dbReference type="Proteomes" id="UP000008467">
    <property type="component" value="Chromosome"/>
</dbReference>
<evidence type="ECO:0000313" key="3">
    <source>
        <dbReference type="Proteomes" id="UP000008467"/>
    </source>
</evidence>